<dbReference type="InterPro" id="IPR013977">
    <property type="entry name" value="GcvT_C"/>
</dbReference>
<feature type="domain" description="Aminomethyltransferase C-terminal" evidence="2">
    <location>
        <begin position="126"/>
        <end position="183"/>
    </location>
</feature>
<dbReference type="InterPro" id="IPR028896">
    <property type="entry name" value="GcvT/YgfZ/DmdA"/>
</dbReference>
<dbReference type="GO" id="GO:0005739">
    <property type="term" value="C:mitochondrion"/>
    <property type="evidence" value="ECO:0007669"/>
    <property type="project" value="TreeGrafter"/>
</dbReference>
<dbReference type="SUPFAM" id="SSF103025">
    <property type="entry name" value="Folate-binding domain"/>
    <property type="match status" value="1"/>
</dbReference>
<keyword evidence="1" id="KW-0809">Transit peptide</keyword>
<keyword evidence="4" id="KW-1185">Reference proteome</keyword>
<dbReference type="InterPro" id="IPR029043">
    <property type="entry name" value="GcvT/YgfZ_C"/>
</dbReference>
<dbReference type="PANTHER" id="PTHR43757">
    <property type="entry name" value="AMINOMETHYLTRANSFERASE"/>
    <property type="match status" value="1"/>
</dbReference>
<proteinExistence type="predicted"/>
<dbReference type="InterPro" id="IPR027266">
    <property type="entry name" value="TrmE/GcvT-like"/>
</dbReference>
<dbReference type="InterPro" id="IPR017703">
    <property type="entry name" value="YgfZ/GCV_T_CS"/>
</dbReference>
<evidence type="ECO:0000256" key="1">
    <source>
        <dbReference type="ARBA" id="ARBA00022946"/>
    </source>
</evidence>
<sequence>MEKLNMADIVGKPYGTHLHYAVEGTPVTVGVGNLLSKAGYSLMLSTDTAGLVWERLVKLGAVPMGANCWEHLRIIKGRPAPGKELTDEFNVLEAGLWDTISLTKGCYIGQETVARLITYQGVKQHLWGLIFNGPVDQESIIFSDGEKVGKVTSCSSKPENGEYLGLGYIKKKAGGLGLKFQVAEVSGTVRSVPFVRQTL</sequence>
<dbReference type="Proteomes" id="UP000825935">
    <property type="component" value="Chromosome 8"/>
</dbReference>
<name>A0A8T2UCC3_CERRI</name>
<evidence type="ECO:0000259" key="2">
    <source>
        <dbReference type="Pfam" id="PF08669"/>
    </source>
</evidence>
<reference evidence="3" key="1">
    <citation type="submission" date="2021-08" db="EMBL/GenBank/DDBJ databases">
        <title>WGS assembly of Ceratopteris richardii.</title>
        <authorList>
            <person name="Marchant D.B."/>
            <person name="Chen G."/>
            <person name="Jenkins J."/>
            <person name="Shu S."/>
            <person name="Leebens-Mack J."/>
            <person name="Grimwood J."/>
            <person name="Schmutz J."/>
            <person name="Soltis P."/>
            <person name="Soltis D."/>
            <person name="Chen Z.-H."/>
        </authorList>
    </citation>
    <scope>NUCLEOTIDE SEQUENCE</scope>
    <source>
        <strain evidence="3">Whitten #5841</strain>
        <tissue evidence="3">Leaf</tissue>
    </source>
</reference>
<organism evidence="3 4">
    <name type="scientific">Ceratopteris richardii</name>
    <name type="common">Triangle waterfern</name>
    <dbReference type="NCBI Taxonomy" id="49495"/>
    <lineage>
        <taxon>Eukaryota</taxon>
        <taxon>Viridiplantae</taxon>
        <taxon>Streptophyta</taxon>
        <taxon>Embryophyta</taxon>
        <taxon>Tracheophyta</taxon>
        <taxon>Polypodiopsida</taxon>
        <taxon>Polypodiidae</taxon>
        <taxon>Polypodiales</taxon>
        <taxon>Pteridineae</taxon>
        <taxon>Pteridaceae</taxon>
        <taxon>Parkerioideae</taxon>
        <taxon>Ceratopteris</taxon>
    </lineage>
</organism>
<dbReference type="NCBIfam" id="TIGR03317">
    <property type="entry name" value="ygfZ_signature"/>
    <property type="match status" value="1"/>
</dbReference>
<dbReference type="Gene3D" id="3.30.1360.120">
    <property type="entry name" value="Probable tRNA modification gtpase trme, domain 1"/>
    <property type="match status" value="1"/>
</dbReference>
<evidence type="ECO:0000313" key="3">
    <source>
        <dbReference type="EMBL" id="KAH7430904.1"/>
    </source>
</evidence>
<dbReference type="PANTHER" id="PTHR43757:SF14">
    <property type="entry name" value="GLYCINE CLEAVAGE T-PROTEIN FAMILY"/>
    <property type="match status" value="1"/>
</dbReference>
<dbReference type="SUPFAM" id="SSF101790">
    <property type="entry name" value="Aminomethyltransferase beta-barrel domain"/>
    <property type="match status" value="1"/>
</dbReference>
<dbReference type="Pfam" id="PF08669">
    <property type="entry name" value="GCV_T_C"/>
    <property type="match status" value="1"/>
</dbReference>
<evidence type="ECO:0000313" key="4">
    <source>
        <dbReference type="Proteomes" id="UP000825935"/>
    </source>
</evidence>
<dbReference type="OrthoDB" id="191995at2759"/>
<dbReference type="EMBL" id="CM035413">
    <property type="protein sequence ID" value="KAH7430904.1"/>
    <property type="molecule type" value="Genomic_DNA"/>
</dbReference>
<accession>A0A8T2UCC3</accession>
<protein>
    <recommendedName>
        <fullName evidence="2">Aminomethyltransferase C-terminal domain-containing protein</fullName>
    </recommendedName>
</protein>
<comment type="caution">
    <text evidence="3">The sequence shown here is derived from an EMBL/GenBank/DDBJ whole genome shotgun (WGS) entry which is preliminary data.</text>
</comment>
<gene>
    <name evidence="3" type="ORF">KP509_08G020100</name>
</gene>
<dbReference type="AlphaFoldDB" id="A0A8T2UCC3"/>